<dbReference type="Pfam" id="PF03663">
    <property type="entry name" value="Glyco_hydro_76"/>
    <property type="match status" value="1"/>
</dbReference>
<protein>
    <recommendedName>
        <fullName evidence="4">Glycoside hydrolase family 76 protein</fullName>
    </recommendedName>
</protein>
<keyword evidence="3" id="KW-1185">Reference proteome</keyword>
<evidence type="ECO:0000313" key="3">
    <source>
        <dbReference type="Proteomes" id="UP001175211"/>
    </source>
</evidence>
<name>A0AA39JN88_ARMTA</name>
<keyword evidence="1" id="KW-0812">Transmembrane</keyword>
<dbReference type="AlphaFoldDB" id="A0AA39JN88"/>
<evidence type="ECO:0000256" key="1">
    <source>
        <dbReference type="SAM" id="Phobius"/>
    </source>
</evidence>
<dbReference type="Proteomes" id="UP001175211">
    <property type="component" value="Unassembled WGS sequence"/>
</dbReference>
<dbReference type="SUPFAM" id="SSF48208">
    <property type="entry name" value="Six-hairpin glycosidases"/>
    <property type="match status" value="1"/>
</dbReference>
<organism evidence="2 3">
    <name type="scientific">Armillaria tabescens</name>
    <name type="common">Ringless honey mushroom</name>
    <name type="synonym">Agaricus tabescens</name>
    <dbReference type="NCBI Taxonomy" id="1929756"/>
    <lineage>
        <taxon>Eukaryota</taxon>
        <taxon>Fungi</taxon>
        <taxon>Dikarya</taxon>
        <taxon>Basidiomycota</taxon>
        <taxon>Agaricomycotina</taxon>
        <taxon>Agaricomycetes</taxon>
        <taxon>Agaricomycetidae</taxon>
        <taxon>Agaricales</taxon>
        <taxon>Marasmiineae</taxon>
        <taxon>Physalacriaceae</taxon>
        <taxon>Desarmillaria</taxon>
    </lineage>
</organism>
<dbReference type="RefSeq" id="XP_060325568.1">
    <property type="nucleotide sequence ID" value="XM_060478148.1"/>
</dbReference>
<sequence>MAEFDRLTNQTKYKEVLKQFFKFAESVHSNFLSNPYALTVSSGLLLTDLDSKSLYCGLNYGYAAAQAYTVYPDTDFLNLAVTLWTSVRKYMISDEKAASGTTEVKNFNLSSSCLGVTLEGGTFLTSDSNDPILTSLASGFVFFLFYHYLMANSENSASFFVSALLAEATSNQTYLDAAIKLANFIQMHLLDSSNIIAMSSQLNESCSVDLTACPYNSGIFIEGLVVLADITHNASTKALLSSTISNVTTYPQWQGLDGVITTETTGGLYIVWALAALYECNMTSSDLREYIKEYIAYFTLVQYNAVINQTTSGGSNIYGLPWTGAQSTLFSSAGQTVAISSLLSAIQLADDQPSSTLSDDPTSSGIPTGAIVGGVIGGLVVFTGIIVGIVLLRR</sequence>
<comment type="caution">
    <text evidence="2">The sequence shown here is derived from an EMBL/GenBank/DDBJ whole genome shotgun (WGS) entry which is preliminary data.</text>
</comment>
<keyword evidence="1" id="KW-1133">Transmembrane helix</keyword>
<dbReference type="InterPro" id="IPR008928">
    <property type="entry name" value="6-hairpin_glycosidase_sf"/>
</dbReference>
<dbReference type="GeneID" id="85361696"/>
<feature type="transmembrane region" description="Helical" evidence="1">
    <location>
        <begin position="369"/>
        <end position="392"/>
    </location>
</feature>
<evidence type="ECO:0000313" key="2">
    <source>
        <dbReference type="EMBL" id="KAK0445664.1"/>
    </source>
</evidence>
<proteinExistence type="predicted"/>
<reference evidence="2" key="1">
    <citation type="submission" date="2023-06" db="EMBL/GenBank/DDBJ databases">
        <authorList>
            <consortium name="Lawrence Berkeley National Laboratory"/>
            <person name="Ahrendt S."/>
            <person name="Sahu N."/>
            <person name="Indic B."/>
            <person name="Wong-Bajracharya J."/>
            <person name="Merenyi Z."/>
            <person name="Ke H.-M."/>
            <person name="Monk M."/>
            <person name="Kocsube S."/>
            <person name="Drula E."/>
            <person name="Lipzen A."/>
            <person name="Balint B."/>
            <person name="Henrissat B."/>
            <person name="Andreopoulos B."/>
            <person name="Martin F.M."/>
            <person name="Harder C.B."/>
            <person name="Rigling D."/>
            <person name="Ford K.L."/>
            <person name="Foster G.D."/>
            <person name="Pangilinan J."/>
            <person name="Papanicolaou A."/>
            <person name="Barry K."/>
            <person name="LaButti K."/>
            <person name="Viragh M."/>
            <person name="Koriabine M."/>
            <person name="Yan M."/>
            <person name="Riley R."/>
            <person name="Champramary S."/>
            <person name="Plett K.L."/>
            <person name="Tsai I.J."/>
            <person name="Slot J."/>
            <person name="Sipos G."/>
            <person name="Plett J."/>
            <person name="Nagy L.G."/>
            <person name="Grigoriev I.V."/>
        </authorList>
    </citation>
    <scope>NUCLEOTIDE SEQUENCE</scope>
    <source>
        <strain evidence="2">CCBAS 213</strain>
    </source>
</reference>
<dbReference type="Gene3D" id="1.50.10.20">
    <property type="match status" value="1"/>
</dbReference>
<dbReference type="GO" id="GO:0005975">
    <property type="term" value="P:carbohydrate metabolic process"/>
    <property type="evidence" value="ECO:0007669"/>
    <property type="project" value="InterPro"/>
</dbReference>
<gene>
    <name evidence="2" type="ORF">EV420DRAFT_1648380</name>
</gene>
<keyword evidence="1" id="KW-0472">Membrane</keyword>
<dbReference type="EMBL" id="JAUEPS010000049">
    <property type="protein sequence ID" value="KAK0445664.1"/>
    <property type="molecule type" value="Genomic_DNA"/>
</dbReference>
<dbReference type="InterPro" id="IPR005198">
    <property type="entry name" value="Glyco_hydro_76"/>
</dbReference>
<evidence type="ECO:0008006" key="4">
    <source>
        <dbReference type="Google" id="ProtNLM"/>
    </source>
</evidence>
<accession>A0AA39JN88</accession>